<dbReference type="EMBL" id="BGPR01153228">
    <property type="protein sequence ID" value="GBL66822.1"/>
    <property type="molecule type" value="Genomic_DNA"/>
</dbReference>
<name>A0A4Y1ZTI9_ARAVE</name>
<dbReference type="Proteomes" id="UP000499080">
    <property type="component" value="Unassembled WGS sequence"/>
</dbReference>
<proteinExistence type="predicted"/>
<gene>
    <name evidence="1" type="ORF">AVEN_231152_1</name>
</gene>
<evidence type="ECO:0000313" key="1">
    <source>
        <dbReference type="EMBL" id="GBL66822.1"/>
    </source>
</evidence>
<accession>A0A4Y1ZTI9</accession>
<dbReference type="AlphaFoldDB" id="A0A4Y1ZTI9"/>
<feature type="non-terminal residue" evidence="1">
    <location>
        <position position="1"/>
    </location>
</feature>
<keyword evidence="2" id="KW-1185">Reference proteome</keyword>
<comment type="caution">
    <text evidence="1">The sequence shown here is derived from an EMBL/GenBank/DDBJ whole genome shotgun (WGS) entry which is preliminary data.</text>
</comment>
<organism evidence="1 2">
    <name type="scientific">Araneus ventricosus</name>
    <name type="common">Orbweaver spider</name>
    <name type="synonym">Epeira ventricosa</name>
    <dbReference type="NCBI Taxonomy" id="182803"/>
    <lineage>
        <taxon>Eukaryota</taxon>
        <taxon>Metazoa</taxon>
        <taxon>Ecdysozoa</taxon>
        <taxon>Arthropoda</taxon>
        <taxon>Chelicerata</taxon>
        <taxon>Arachnida</taxon>
        <taxon>Araneae</taxon>
        <taxon>Araneomorphae</taxon>
        <taxon>Entelegynae</taxon>
        <taxon>Araneoidea</taxon>
        <taxon>Araneidae</taxon>
        <taxon>Araneus</taxon>
    </lineage>
</organism>
<reference evidence="1 2" key="1">
    <citation type="journal article" date="2019" name="Sci. Rep.">
        <title>Orb-weaving spider Araneus ventricosus genome elucidates the spidroin gene catalogue.</title>
        <authorList>
            <person name="Kono N."/>
            <person name="Nakamura H."/>
            <person name="Ohtoshi R."/>
            <person name="Moran D.A.P."/>
            <person name="Shinohara A."/>
            <person name="Yoshida Y."/>
            <person name="Fujiwara M."/>
            <person name="Mori M."/>
            <person name="Tomita M."/>
            <person name="Arakawa K."/>
        </authorList>
    </citation>
    <scope>NUCLEOTIDE SEQUENCE [LARGE SCALE GENOMIC DNA]</scope>
</reference>
<evidence type="ECO:0000313" key="2">
    <source>
        <dbReference type="Proteomes" id="UP000499080"/>
    </source>
</evidence>
<protein>
    <submittedName>
        <fullName evidence="1">Uncharacterized protein</fullName>
    </submittedName>
</protein>
<dbReference type="OrthoDB" id="6343110at2759"/>
<sequence length="34" mass="4013">PVDIKLQPNQEIILWYKRGPWSGQRLMQKSFASP</sequence>